<evidence type="ECO:0000313" key="1">
    <source>
        <dbReference type="EMBL" id="PAQ05578.1"/>
    </source>
</evidence>
<name>A0A271LEA1_9HYPH</name>
<accession>A0A271LEA1</accession>
<proteinExistence type="predicted"/>
<sequence>MNDPPHIVGADVVAPHQMLDDRIVQHLFECWFGIHGVHDLFSCRFGLAARVFTRNPPKHPRGRSRKQFGAPVPWCLGFHEII</sequence>
<evidence type="ECO:0000313" key="2">
    <source>
        <dbReference type="Proteomes" id="UP000216442"/>
    </source>
</evidence>
<keyword evidence="2" id="KW-1185">Reference proteome</keyword>
<dbReference type="Proteomes" id="UP000216442">
    <property type="component" value="Unassembled WGS sequence"/>
</dbReference>
<dbReference type="EMBL" id="NPKJ01000071">
    <property type="protein sequence ID" value="PAQ05578.1"/>
    <property type="molecule type" value="Genomic_DNA"/>
</dbReference>
<reference evidence="1 2" key="1">
    <citation type="submission" date="2017-08" db="EMBL/GenBank/DDBJ databases">
        <title>Mesorhizobium wenxinae sp. nov., a novel rhizobial species isolated from root nodules of chickpea (Cicer arietinum L.).</title>
        <authorList>
            <person name="Zhang J."/>
        </authorList>
    </citation>
    <scope>NUCLEOTIDE SEQUENCE [LARGE SCALE GENOMIC DNA]</scope>
    <source>
        <strain evidence="1 2">SDW018</strain>
    </source>
</reference>
<protein>
    <submittedName>
        <fullName evidence="1">Uncharacterized protein</fullName>
    </submittedName>
</protein>
<gene>
    <name evidence="1" type="ORF">CIT26_29990</name>
</gene>
<organism evidence="1 2">
    <name type="scientific">Mesorhizobium temperatum</name>
    <dbReference type="NCBI Taxonomy" id="241416"/>
    <lineage>
        <taxon>Bacteria</taxon>
        <taxon>Pseudomonadati</taxon>
        <taxon>Pseudomonadota</taxon>
        <taxon>Alphaproteobacteria</taxon>
        <taxon>Hyphomicrobiales</taxon>
        <taxon>Phyllobacteriaceae</taxon>
        <taxon>Mesorhizobium</taxon>
    </lineage>
</organism>
<comment type="caution">
    <text evidence="1">The sequence shown here is derived from an EMBL/GenBank/DDBJ whole genome shotgun (WGS) entry which is preliminary data.</text>
</comment>
<dbReference type="AlphaFoldDB" id="A0A271LEA1"/>